<dbReference type="Proteomes" id="UP000799302">
    <property type="component" value="Unassembled WGS sequence"/>
</dbReference>
<feature type="coiled-coil region" evidence="1">
    <location>
        <begin position="18"/>
        <end position="45"/>
    </location>
</feature>
<organism evidence="2 3">
    <name type="scientific">Microthyrium microscopicum</name>
    <dbReference type="NCBI Taxonomy" id="703497"/>
    <lineage>
        <taxon>Eukaryota</taxon>
        <taxon>Fungi</taxon>
        <taxon>Dikarya</taxon>
        <taxon>Ascomycota</taxon>
        <taxon>Pezizomycotina</taxon>
        <taxon>Dothideomycetes</taxon>
        <taxon>Dothideomycetes incertae sedis</taxon>
        <taxon>Microthyriales</taxon>
        <taxon>Microthyriaceae</taxon>
        <taxon>Microthyrium</taxon>
    </lineage>
</organism>
<dbReference type="OrthoDB" id="5138542at2759"/>
<dbReference type="EMBL" id="MU004242">
    <property type="protein sequence ID" value="KAF2664588.1"/>
    <property type="molecule type" value="Genomic_DNA"/>
</dbReference>
<evidence type="ECO:0000313" key="3">
    <source>
        <dbReference type="Proteomes" id="UP000799302"/>
    </source>
</evidence>
<keyword evidence="1" id="KW-0175">Coiled coil</keyword>
<name>A0A6A6U0E6_9PEZI</name>
<dbReference type="AlphaFoldDB" id="A0A6A6U0E6"/>
<accession>A0A6A6U0E6</accession>
<proteinExistence type="predicted"/>
<evidence type="ECO:0000313" key="2">
    <source>
        <dbReference type="EMBL" id="KAF2664588.1"/>
    </source>
</evidence>
<reference evidence="2" key="1">
    <citation type="journal article" date="2020" name="Stud. Mycol.">
        <title>101 Dothideomycetes genomes: a test case for predicting lifestyles and emergence of pathogens.</title>
        <authorList>
            <person name="Haridas S."/>
            <person name="Albert R."/>
            <person name="Binder M."/>
            <person name="Bloem J."/>
            <person name="Labutti K."/>
            <person name="Salamov A."/>
            <person name="Andreopoulos B."/>
            <person name="Baker S."/>
            <person name="Barry K."/>
            <person name="Bills G."/>
            <person name="Bluhm B."/>
            <person name="Cannon C."/>
            <person name="Castanera R."/>
            <person name="Culley D."/>
            <person name="Daum C."/>
            <person name="Ezra D."/>
            <person name="Gonzalez J."/>
            <person name="Henrissat B."/>
            <person name="Kuo A."/>
            <person name="Liang C."/>
            <person name="Lipzen A."/>
            <person name="Lutzoni F."/>
            <person name="Magnuson J."/>
            <person name="Mondo S."/>
            <person name="Nolan M."/>
            <person name="Ohm R."/>
            <person name="Pangilinan J."/>
            <person name="Park H.-J."/>
            <person name="Ramirez L."/>
            <person name="Alfaro M."/>
            <person name="Sun H."/>
            <person name="Tritt A."/>
            <person name="Yoshinaga Y."/>
            <person name="Zwiers L.-H."/>
            <person name="Turgeon B."/>
            <person name="Goodwin S."/>
            <person name="Spatafora J."/>
            <person name="Crous P."/>
            <person name="Grigoriev I."/>
        </authorList>
    </citation>
    <scope>NUCLEOTIDE SEQUENCE</scope>
    <source>
        <strain evidence="2">CBS 115976</strain>
    </source>
</reference>
<evidence type="ECO:0000256" key="1">
    <source>
        <dbReference type="SAM" id="Coils"/>
    </source>
</evidence>
<keyword evidence="3" id="KW-1185">Reference proteome</keyword>
<sequence length="529" mass="61805">MSSSSTDDSIDIRDIVPTETLRARSRHLEAENEKWQAQINRNNVELIPIRSEVYQREKFIEEQRWAPATPKKTILRTQQPENAWLLQLPDELLYIIVGFAAEPEPLKQPRYSKNKSRDLRCCPTTQMDVKAMMNTCQKLRCVAWFFLELNITIAHDSSRNEIPIAGTSPAVDHSHSHGRATEDPVLDDPPIEFVSYRILNLKLQGAISDLKEVNKFLVLLPFLQDVTCLRLMSCPDFTHTRWGFSHQWIVEQALQWMPRLKHLTISDYYFQRGFDYQQLFDEFLKPNMLTKFTIEESEACFSHKDNDQKYAIGRLLASQRQSLQSLYCGWIYSGQESLTAPNPWQILFGNGMYFPNLRSIYLTYEFIWGKGYDYSHISGQDLVHHLIGPSMVSLTLDMDEDGNSGEATSVEHFDEWRAEWFPDLAKAAAQTNLQKVDIIYSPQKPEWVSRGQSDWPEEKFVYPWDVIDRLVRDYKAKGLSLSYNPPSVSREEWSAVYETAEVFQHYEDERQNKEERKRLRVLLSDIHRT</sequence>
<protein>
    <submittedName>
        <fullName evidence="2">Uncharacterized protein</fullName>
    </submittedName>
</protein>
<gene>
    <name evidence="2" type="ORF">BT63DRAFT_429349</name>
</gene>